<dbReference type="PANTHER" id="PTHR33442">
    <property type="entry name" value="TRANS-3-HYDROXY-L-PROLINE DEHYDRATASE"/>
    <property type="match status" value="1"/>
</dbReference>
<keyword evidence="5" id="KW-1185">Reference proteome</keyword>
<dbReference type="InterPro" id="IPR008794">
    <property type="entry name" value="Pro_racemase_fam"/>
</dbReference>
<sequence length="385" mass="41294">MDVYQRLVSGQGETNTAIHTVDMHTAGEPTRIVVSGYPTLHGHTLLQKRAYSKQHLDHLRTQLMWEPRGHADMYGALLVQATELTERGQADIGVLFMHNEGYSTMCGHATIALGRFLVDTQDKSIFPLREQLKYDAERRETELRLHAPCGVVHVTVPTLVEDGKVRSDESRAVTFVSVPSFASARDVVVDIPEAERWAALRAKGRTQVRVDVAYGGAFYAIVDAKELGFDGIVGHGHSLRELDEATATVKRLVAGRRGLTRHPSEPELEYLYGVIVTDDEGAQGGVGLCFFADQEVDRSPTGSGVSARVALAVAAGRTALGETAVFHSPVSVGGDGFTGTAVAGGASGGAGRVAVGGRAWYTGAHVFVCEGGDRRVAGFLLRDCL</sequence>
<dbReference type="PANTHER" id="PTHR33442:SF1">
    <property type="entry name" value="TRANS-3-HYDROXY-L-PROLINE DEHYDRATASE"/>
    <property type="match status" value="1"/>
</dbReference>
<proteinExistence type="inferred from homology"/>
<reference evidence="4 5" key="1">
    <citation type="journal article" date="2021" name="Environ. Microbiol.">
        <title>Gene family expansions and transcriptome signatures uncover fungal adaptations to wood decay.</title>
        <authorList>
            <person name="Hage H."/>
            <person name="Miyauchi S."/>
            <person name="Viragh M."/>
            <person name="Drula E."/>
            <person name="Min B."/>
            <person name="Chaduli D."/>
            <person name="Navarro D."/>
            <person name="Favel A."/>
            <person name="Norest M."/>
            <person name="Lesage-Meessen L."/>
            <person name="Balint B."/>
            <person name="Merenyi Z."/>
            <person name="de Eugenio L."/>
            <person name="Morin E."/>
            <person name="Martinez A.T."/>
            <person name="Baldrian P."/>
            <person name="Stursova M."/>
            <person name="Martinez M.J."/>
            <person name="Novotny C."/>
            <person name="Magnuson J.K."/>
            <person name="Spatafora J.W."/>
            <person name="Maurice S."/>
            <person name="Pangilinan J."/>
            <person name="Andreopoulos W."/>
            <person name="LaButti K."/>
            <person name="Hundley H."/>
            <person name="Na H."/>
            <person name="Kuo A."/>
            <person name="Barry K."/>
            <person name="Lipzen A."/>
            <person name="Henrissat B."/>
            <person name="Riley R."/>
            <person name="Ahrendt S."/>
            <person name="Nagy L.G."/>
            <person name="Grigoriev I.V."/>
            <person name="Martin F."/>
            <person name="Rosso M.N."/>
        </authorList>
    </citation>
    <scope>NUCLEOTIDE SEQUENCE [LARGE SCALE GENOMIC DNA]</scope>
    <source>
        <strain evidence="4 5">CIRM-BRFM 1785</strain>
    </source>
</reference>
<comment type="caution">
    <text evidence="4">The sequence shown here is derived from an EMBL/GenBank/DDBJ whole genome shotgun (WGS) entry which is preliminary data.</text>
</comment>
<organism evidence="4 5">
    <name type="scientific">Rhodofomes roseus</name>
    <dbReference type="NCBI Taxonomy" id="34475"/>
    <lineage>
        <taxon>Eukaryota</taxon>
        <taxon>Fungi</taxon>
        <taxon>Dikarya</taxon>
        <taxon>Basidiomycota</taxon>
        <taxon>Agaricomycotina</taxon>
        <taxon>Agaricomycetes</taxon>
        <taxon>Polyporales</taxon>
        <taxon>Rhodofomes</taxon>
    </lineage>
</organism>
<name>A0ABQ8KMR1_9APHY</name>
<dbReference type="GeneID" id="72001066"/>
<dbReference type="SUPFAM" id="SSF54506">
    <property type="entry name" value="Diaminopimelate epimerase-like"/>
    <property type="match status" value="1"/>
</dbReference>
<dbReference type="EMBL" id="JADCUA010000006">
    <property type="protein sequence ID" value="KAH9839565.1"/>
    <property type="molecule type" value="Genomic_DNA"/>
</dbReference>
<evidence type="ECO:0000256" key="1">
    <source>
        <dbReference type="ARBA" id="ARBA00001148"/>
    </source>
</evidence>
<dbReference type="PIRSF" id="PIRSF029792">
    <property type="entry name" value="Pro_racemase"/>
    <property type="match status" value="1"/>
</dbReference>
<evidence type="ECO:0000313" key="4">
    <source>
        <dbReference type="EMBL" id="KAH9839565.1"/>
    </source>
</evidence>
<evidence type="ECO:0000313" key="5">
    <source>
        <dbReference type="Proteomes" id="UP000814176"/>
    </source>
</evidence>
<dbReference type="Pfam" id="PF05544">
    <property type="entry name" value="Pro_racemase"/>
    <property type="match status" value="1"/>
</dbReference>
<evidence type="ECO:0000256" key="2">
    <source>
        <dbReference type="ARBA" id="ARBA00007529"/>
    </source>
</evidence>
<evidence type="ECO:0000256" key="3">
    <source>
        <dbReference type="ARBA" id="ARBA00013105"/>
    </source>
</evidence>
<accession>A0ABQ8KMR1</accession>
<gene>
    <name evidence="4" type="ORF">C8Q71DRAFT_703718</name>
</gene>
<protein>
    <recommendedName>
        <fullName evidence="3">trans-L-3-hydroxyproline dehydratase</fullName>
        <ecNumber evidence="3">4.2.1.77</ecNumber>
    </recommendedName>
</protein>
<dbReference type="Gene3D" id="3.10.310.10">
    <property type="entry name" value="Diaminopimelate Epimerase, Chain A, domain 1"/>
    <property type="match status" value="2"/>
</dbReference>
<dbReference type="SFLD" id="SFLDS00028">
    <property type="entry name" value="Proline_Racemase"/>
    <property type="match status" value="1"/>
</dbReference>
<dbReference type="RefSeq" id="XP_047781320.1">
    <property type="nucleotide sequence ID" value="XM_047920334.1"/>
</dbReference>
<dbReference type="EC" id="4.2.1.77" evidence="3"/>
<comment type="similarity">
    <text evidence="2">Belongs to the proline racemase family.</text>
</comment>
<dbReference type="Proteomes" id="UP000814176">
    <property type="component" value="Unassembled WGS sequence"/>
</dbReference>
<comment type="catalytic activity">
    <reaction evidence="1">
        <text>trans-3-hydroxy-L-proline = 1-pyrroline-2-carboxylate + H2O</text>
        <dbReference type="Rhea" id="RHEA:10320"/>
        <dbReference type="ChEBI" id="CHEBI:15377"/>
        <dbReference type="ChEBI" id="CHEBI:39785"/>
        <dbReference type="ChEBI" id="CHEBI:57938"/>
        <dbReference type="EC" id="4.2.1.77"/>
    </reaction>
</comment>